<protein>
    <submittedName>
        <fullName evidence="2">Uncharacterized protein</fullName>
    </submittedName>
</protein>
<name>A0A423WXZ0_9PEZI</name>
<feature type="region of interest" description="Disordered" evidence="1">
    <location>
        <begin position="119"/>
        <end position="201"/>
    </location>
</feature>
<feature type="compositionally biased region" description="Basic and acidic residues" evidence="1">
    <location>
        <begin position="165"/>
        <end position="174"/>
    </location>
</feature>
<evidence type="ECO:0000256" key="1">
    <source>
        <dbReference type="SAM" id="MobiDB-lite"/>
    </source>
</evidence>
<reference evidence="2 3" key="1">
    <citation type="submission" date="2015-09" db="EMBL/GenBank/DDBJ databases">
        <title>Host preference determinants of Valsa canker pathogens revealed by comparative genomics.</title>
        <authorList>
            <person name="Yin Z."/>
            <person name="Huang L."/>
        </authorList>
    </citation>
    <scope>NUCLEOTIDE SEQUENCE [LARGE SCALE GENOMIC DNA]</scope>
    <source>
        <strain evidence="2 3">03-1</strain>
    </source>
</reference>
<accession>A0A423WXZ0</accession>
<gene>
    <name evidence="2" type="ORF">VMCG_03266</name>
</gene>
<feature type="compositionally biased region" description="Basic and acidic residues" evidence="1">
    <location>
        <begin position="186"/>
        <end position="201"/>
    </location>
</feature>
<dbReference type="EMBL" id="LKEA01000006">
    <property type="protein sequence ID" value="ROW08369.1"/>
    <property type="molecule type" value="Genomic_DNA"/>
</dbReference>
<organism evidence="2 3">
    <name type="scientific">Cytospora schulzeri</name>
    <dbReference type="NCBI Taxonomy" id="448051"/>
    <lineage>
        <taxon>Eukaryota</taxon>
        <taxon>Fungi</taxon>
        <taxon>Dikarya</taxon>
        <taxon>Ascomycota</taxon>
        <taxon>Pezizomycotina</taxon>
        <taxon>Sordariomycetes</taxon>
        <taxon>Sordariomycetidae</taxon>
        <taxon>Diaporthales</taxon>
        <taxon>Cytosporaceae</taxon>
        <taxon>Cytospora</taxon>
    </lineage>
</organism>
<sequence length="444" mass="51447">MASSLTEEDVLYKGCVSDFAPEPSMEPDLMQALSNMRLNDTLRIDKLIERENAPHANIYSVFDEKSNCLADSIEAHVFILDDAQPKIRKHRLRCIKRMEGRTILRKGVHNAEVVVITTSSSPSGNIPDRQDNADTDWEGLDASPVPHMRNNSDRHKKQKTPYQREVARIGQRERRNARRLNQRRQRNSEVTDVERGSEVSSRELRLDGDDTQFSMDLILLYMAYDDKGNLRQHITQEHSALLKSMRCDRLQDLLTTYLDDNSIEFTTPEDMEAFLRVKQSELISLRLQEKKMPSIESFHHEKCLKVIREQSQHAKDSVVWRTIQQGPRAHAMFQLKAVRHAKAVLPVALKRLESIYNSIAHRLSLVRDTVATKKGFDEWKRLSDNVAKCEKWMIMVFPTSSAYEELRRQWESAKRELESYENSHPGLTFMDEAVDSLLRMTGTR</sequence>
<keyword evidence="3" id="KW-1185">Reference proteome</keyword>
<evidence type="ECO:0000313" key="3">
    <source>
        <dbReference type="Proteomes" id="UP000283895"/>
    </source>
</evidence>
<proteinExistence type="predicted"/>
<feature type="compositionally biased region" description="Basic residues" evidence="1">
    <location>
        <begin position="175"/>
        <end position="185"/>
    </location>
</feature>
<dbReference type="AlphaFoldDB" id="A0A423WXZ0"/>
<dbReference type="Proteomes" id="UP000283895">
    <property type="component" value="Unassembled WGS sequence"/>
</dbReference>
<dbReference type="OrthoDB" id="5235605at2759"/>
<comment type="caution">
    <text evidence="2">The sequence shown here is derived from an EMBL/GenBank/DDBJ whole genome shotgun (WGS) entry which is preliminary data.</text>
</comment>
<evidence type="ECO:0000313" key="2">
    <source>
        <dbReference type="EMBL" id="ROW08369.1"/>
    </source>
</evidence>